<gene>
    <name evidence="3" type="ORF">FRUB_07695</name>
</gene>
<dbReference type="Proteomes" id="UP000214646">
    <property type="component" value="Unassembled WGS sequence"/>
</dbReference>
<feature type="compositionally biased region" description="Low complexity" evidence="1">
    <location>
        <begin position="60"/>
        <end position="84"/>
    </location>
</feature>
<keyword evidence="2" id="KW-0812">Transmembrane</keyword>
<name>A0A225DQD9_9BACT</name>
<evidence type="ECO:0000313" key="3">
    <source>
        <dbReference type="EMBL" id="OWK38575.1"/>
    </source>
</evidence>
<comment type="caution">
    <text evidence="3">The sequence shown here is derived from an EMBL/GenBank/DDBJ whole genome shotgun (WGS) entry which is preliminary data.</text>
</comment>
<evidence type="ECO:0000256" key="1">
    <source>
        <dbReference type="SAM" id="MobiDB-lite"/>
    </source>
</evidence>
<feature type="transmembrane region" description="Helical" evidence="2">
    <location>
        <begin position="146"/>
        <end position="179"/>
    </location>
</feature>
<dbReference type="RefSeq" id="WP_088258342.1">
    <property type="nucleotide sequence ID" value="NZ_NIDE01000014.1"/>
</dbReference>
<proteinExistence type="predicted"/>
<feature type="region of interest" description="Disordered" evidence="1">
    <location>
        <begin position="258"/>
        <end position="299"/>
    </location>
</feature>
<evidence type="ECO:0000313" key="4">
    <source>
        <dbReference type="Proteomes" id="UP000214646"/>
    </source>
</evidence>
<dbReference type="EMBL" id="NIDE01000014">
    <property type="protein sequence ID" value="OWK38575.1"/>
    <property type="molecule type" value="Genomic_DNA"/>
</dbReference>
<evidence type="ECO:0000256" key="2">
    <source>
        <dbReference type="SAM" id="Phobius"/>
    </source>
</evidence>
<dbReference type="SUPFAM" id="SSF101447">
    <property type="entry name" value="Formin homology 2 domain (FH2 domain)"/>
    <property type="match status" value="1"/>
</dbReference>
<feature type="transmembrane region" description="Helical" evidence="2">
    <location>
        <begin position="224"/>
        <end position="247"/>
    </location>
</feature>
<feature type="compositionally biased region" description="Pro residues" evidence="1">
    <location>
        <begin position="85"/>
        <end position="98"/>
    </location>
</feature>
<feature type="region of interest" description="Disordered" evidence="1">
    <location>
        <begin position="40"/>
        <end position="103"/>
    </location>
</feature>
<feature type="compositionally biased region" description="Acidic residues" evidence="1">
    <location>
        <begin position="258"/>
        <end position="290"/>
    </location>
</feature>
<keyword evidence="4" id="KW-1185">Reference proteome</keyword>
<sequence length="299" mass="32130">MFQYECPECGKRNSLAQQAAPGKKIRCAGCQAAFTPRAETLGLKDEPLPARPAVAKPGTARPAAAKPAAPAAAARPAAKPAAPAAAPPPPPPPPPPPNSRVYEEEDANPYGVLKETEEELLLAEKNKPKFGDVADKFKKSTRGPASALLVLPTNLLVGEGSLTGIAGVMLVIVGLWPLIFTDASPSDEEYAEQLVWIFGGFVLLLWGSLVCMGASKMQNLESYAWALIGSVMGIFPLLAGIFAIIALRDPRVIAGFEEVEGSVDGEDEDEEKEKEDDEEDEEEDEEEEEEERPKKKRKK</sequence>
<keyword evidence="2" id="KW-0472">Membrane</keyword>
<organism evidence="3 4">
    <name type="scientific">Fimbriiglobus ruber</name>
    <dbReference type="NCBI Taxonomy" id="1908690"/>
    <lineage>
        <taxon>Bacteria</taxon>
        <taxon>Pseudomonadati</taxon>
        <taxon>Planctomycetota</taxon>
        <taxon>Planctomycetia</taxon>
        <taxon>Gemmatales</taxon>
        <taxon>Gemmataceae</taxon>
        <taxon>Fimbriiglobus</taxon>
    </lineage>
</organism>
<reference evidence="4" key="1">
    <citation type="submission" date="2017-06" db="EMBL/GenBank/DDBJ databases">
        <title>Genome analysis of Fimbriiglobus ruber SP5, the first member of the order Planctomycetales with confirmed chitinolytic capability.</title>
        <authorList>
            <person name="Ravin N.V."/>
            <person name="Rakitin A.L."/>
            <person name="Ivanova A.A."/>
            <person name="Beletsky A.V."/>
            <person name="Kulichevskaya I.S."/>
            <person name="Mardanov A.V."/>
            <person name="Dedysh S.N."/>
        </authorList>
    </citation>
    <scope>NUCLEOTIDE SEQUENCE [LARGE SCALE GENOMIC DNA]</scope>
    <source>
        <strain evidence="4">SP5</strain>
    </source>
</reference>
<dbReference type="AlphaFoldDB" id="A0A225DQD9"/>
<accession>A0A225DQD9</accession>
<feature type="transmembrane region" description="Helical" evidence="2">
    <location>
        <begin position="194"/>
        <end position="212"/>
    </location>
</feature>
<protein>
    <submittedName>
        <fullName evidence="3">Uncharacterized protein</fullName>
    </submittedName>
</protein>
<keyword evidence="2" id="KW-1133">Transmembrane helix</keyword>